<reference evidence="2" key="1">
    <citation type="submission" date="2016-06" db="EMBL/GenBank/DDBJ databases">
        <authorList>
            <person name="Varghese N."/>
            <person name="Submissions Spin"/>
        </authorList>
    </citation>
    <scope>NUCLEOTIDE SEQUENCE [LARGE SCALE GENOMIC DNA]</scope>
    <source>
        <strain evidence="2">DSM 44814</strain>
    </source>
</reference>
<name>A0A1C6U0P5_9ACTN</name>
<evidence type="ECO:0000313" key="1">
    <source>
        <dbReference type="EMBL" id="SCL47557.1"/>
    </source>
</evidence>
<organism evidence="1 2">
    <name type="scientific">Micromonospora eburnea</name>
    <dbReference type="NCBI Taxonomy" id="227316"/>
    <lineage>
        <taxon>Bacteria</taxon>
        <taxon>Bacillati</taxon>
        <taxon>Actinomycetota</taxon>
        <taxon>Actinomycetes</taxon>
        <taxon>Micromonosporales</taxon>
        <taxon>Micromonosporaceae</taxon>
        <taxon>Micromonospora</taxon>
    </lineage>
</organism>
<evidence type="ECO:0008006" key="3">
    <source>
        <dbReference type="Google" id="ProtNLM"/>
    </source>
</evidence>
<accession>A0A1C6U0P5</accession>
<dbReference type="OrthoDB" id="3394409at2"/>
<protein>
    <recommendedName>
        <fullName evidence="3">BrnT family toxin</fullName>
    </recommendedName>
</protein>
<proteinExistence type="predicted"/>
<dbReference type="STRING" id="227316.GA0070604_1513"/>
<keyword evidence="2" id="KW-1185">Reference proteome</keyword>
<dbReference type="EMBL" id="FMHY01000002">
    <property type="protein sequence ID" value="SCL47557.1"/>
    <property type="molecule type" value="Genomic_DNA"/>
</dbReference>
<dbReference type="Proteomes" id="UP000199696">
    <property type="component" value="Unassembled WGS sequence"/>
</dbReference>
<gene>
    <name evidence="1" type="ORF">GA0070604_1513</name>
</gene>
<evidence type="ECO:0000313" key="2">
    <source>
        <dbReference type="Proteomes" id="UP000199696"/>
    </source>
</evidence>
<sequence length="132" mass="14896">MLLILSPGAVDRRNSSQADRVLRAWYAPPVGNRFSFTDEALANLRVYDVTPGEVWEALHSTRRVIRHLGDDVMVVYATDHRGRRLAVLLAEADGTDNDWDILSARELSNVEAKRYDEAVRRSRRRGGGHDAP</sequence>
<dbReference type="AlphaFoldDB" id="A0A1C6U0P5"/>